<gene>
    <name evidence="1" type="ORF">FHS00_001267</name>
</gene>
<comment type="caution">
    <text evidence="1">The sequence shown here is derived from an EMBL/GenBank/DDBJ whole genome shotgun (WGS) entry which is preliminary data.</text>
</comment>
<dbReference type="EMBL" id="JACIBX010000003">
    <property type="protein sequence ID" value="MBB3711696.1"/>
    <property type="molecule type" value="Genomic_DNA"/>
</dbReference>
<organism evidence="1 2">
    <name type="scientific">Limimaricola variabilis</name>
    <dbReference type="NCBI Taxonomy" id="1492771"/>
    <lineage>
        <taxon>Bacteria</taxon>
        <taxon>Pseudomonadati</taxon>
        <taxon>Pseudomonadota</taxon>
        <taxon>Alphaproteobacteria</taxon>
        <taxon>Rhodobacterales</taxon>
        <taxon>Paracoccaceae</taxon>
        <taxon>Limimaricola</taxon>
    </lineage>
</organism>
<evidence type="ECO:0000313" key="1">
    <source>
        <dbReference type="EMBL" id="MBB3711696.1"/>
    </source>
</evidence>
<proteinExistence type="predicted"/>
<accession>A0ABR6HMC7</accession>
<protein>
    <submittedName>
        <fullName evidence="1">Polyhydroxyalkanoate synthesis regulator protein</fullName>
    </submittedName>
</protein>
<name>A0ABR6HMC7_9RHOB</name>
<reference evidence="1 2" key="1">
    <citation type="submission" date="2020-08" db="EMBL/GenBank/DDBJ databases">
        <title>Genomic Encyclopedia of Type Strains, Phase III (KMG-III): the genomes of soil and plant-associated and newly described type strains.</title>
        <authorList>
            <person name="Whitman W."/>
        </authorList>
    </citation>
    <scope>NUCLEOTIDE SEQUENCE [LARGE SCALE GENOMIC DNA]</scope>
    <source>
        <strain evidence="1 2">CECT 8572</strain>
    </source>
</reference>
<sequence>MQNPFFELPLQMWQTSTRMWMSALDTQMSMMRAFLPQALQEQAEEVGEAARDMTEASGKGVDFAAQAAKSLAEGGKDGARSSVPV</sequence>
<dbReference type="RefSeq" id="WP_183470977.1">
    <property type="nucleotide sequence ID" value="NZ_CP139691.1"/>
</dbReference>
<keyword evidence="2" id="KW-1185">Reference proteome</keyword>
<dbReference type="Proteomes" id="UP000576152">
    <property type="component" value="Unassembled WGS sequence"/>
</dbReference>
<evidence type="ECO:0000313" key="2">
    <source>
        <dbReference type="Proteomes" id="UP000576152"/>
    </source>
</evidence>